<dbReference type="InterPro" id="IPR004088">
    <property type="entry name" value="KH_dom_type_1"/>
</dbReference>
<dbReference type="PROSITE" id="PS50084">
    <property type="entry name" value="KH_TYPE_1"/>
    <property type="match status" value="3"/>
</dbReference>
<dbReference type="InterPro" id="IPR036612">
    <property type="entry name" value="KH_dom_type_1_sf"/>
</dbReference>
<name>A0A7N0REJ9_KALFE</name>
<dbReference type="OMA" id="MQVVPYS"/>
<keyword evidence="2" id="KW-0694">RNA-binding</keyword>
<evidence type="ECO:0000256" key="2">
    <source>
        <dbReference type="PROSITE-ProRule" id="PRU00117"/>
    </source>
</evidence>
<dbReference type="PANTHER" id="PTHR10288">
    <property type="entry name" value="KH DOMAIN CONTAINING RNA BINDING PROTEIN"/>
    <property type="match status" value="1"/>
</dbReference>
<sequence length="312" mass="33780">MDAPDSSYVSSQDGSPKRSDQLRSSIPESGETFTHIRFLVSNSEAGSVIGKGGTTITDFQSESGARIQLSRTHELFPGTGDRIIMVSGNLGEVLNAMYLILKKLLSEMEKESGHEVEPRSRVRMIVPNGSCGGLIGKGGSNIKSLIEASGAGIKISPLDANYYRLSDRLLMITGSLDEQMEAIKLILHKLFEDPHYPHYVNVPFSYAAAYGTNFGPNGTRGKFPNNKQDDQNNSSVTIGISDDHIGLVLGRGGRNITEISQVSGARIKISDRGDFISGTNERKVTITGSQRAIHTAEDMIMQKVNSVTEGMN</sequence>
<dbReference type="Proteomes" id="UP000594263">
    <property type="component" value="Unplaced"/>
</dbReference>
<feature type="domain" description="K Homology" evidence="4">
    <location>
        <begin position="118"/>
        <end position="191"/>
    </location>
</feature>
<dbReference type="Gramene" id="Kaladp0008s0917.1.v1.1">
    <property type="protein sequence ID" value="Kaladp0008s0917.1.v1.1"/>
    <property type="gene ID" value="Kaladp0008s0917.v1.1"/>
</dbReference>
<dbReference type="Gene3D" id="3.30.1370.10">
    <property type="entry name" value="K Homology domain, type 1"/>
    <property type="match status" value="3"/>
</dbReference>
<accession>A0A7N0REJ9</accession>
<protein>
    <recommendedName>
        <fullName evidence="4">K Homology domain-containing protein</fullName>
    </recommendedName>
</protein>
<evidence type="ECO:0000256" key="1">
    <source>
        <dbReference type="ARBA" id="ARBA00022737"/>
    </source>
</evidence>
<evidence type="ECO:0000313" key="6">
    <source>
        <dbReference type="Proteomes" id="UP000594263"/>
    </source>
</evidence>
<dbReference type="CDD" id="cd22437">
    <property type="entry name" value="KH-I_BTR1_rpt2"/>
    <property type="match status" value="1"/>
</dbReference>
<dbReference type="EnsemblPlants" id="Kaladp0008s0917.1.v1.1">
    <property type="protein sequence ID" value="Kaladp0008s0917.1.v1.1"/>
    <property type="gene ID" value="Kaladp0008s0917.v1.1"/>
</dbReference>
<feature type="domain" description="K Homology" evidence="4">
    <location>
        <begin position="232"/>
        <end position="305"/>
    </location>
</feature>
<dbReference type="AlphaFoldDB" id="A0A7N0REJ9"/>
<reference evidence="5" key="1">
    <citation type="submission" date="2021-01" db="UniProtKB">
        <authorList>
            <consortium name="EnsemblPlants"/>
        </authorList>
    </citation>
    <scope>IDENTIFICATION</scope>
</reference>
<dbReference type="GO" id="GO:0003723">
    <property type="term" value="F:RNA binding"/>
    <property type="evidence" value="ECO:0007669"/>
    <property type="project" value="UniProtKB-UniRule"/>
</dbReference>
<organism evidence="5 6">
    <name type="scientific">Kalanchoe fedtschenkoi</name>
    <name type="common">Lavender scallops</name>
    <name type="synonym">South American air plant</name>
    <dbReference type="NCBI Taxonomy" id="63787"/>
    <lineage>
        <taxon>Eukaryota</taxon>
        <taxon>Viridiplantae</taxon>
        <taxon>Streptophyta</taxon>
        <taxon>Embryophyta</taxon>
        <taxon>Tracheophyta</taxon>
        <taxon>Spermatophyta</taxon>
        <taxon>Magnoliopsida</taxon>
        <taxon>eudicotyledons</taxon>
        <taxon>Gunneridae</taxon>
        <taxon>Pentapetalae</taxon>
        <taxon>Saxifragales</taxon>
        <taxon>Crassulaceae</taxon>
        <taxon>Kalanchoe</taxon>
    </lineage>
</organism>
<evidence type="ECO:0000313" key="5">
    <source>
        <dbReference type="EnsemblPlants" id="Kaladp0008s0917.1.v1.1"/>
    </source>
</evidence>
<dbReference type="InterPro" id="IPR004087">
    <property type="entry name" value="KH_dom"/>
</dbReference>
<feature type="region of interest" description="Disordered" evidence="3">
    <location>
        <begin position="1"/>
        <end position="27"/>
    </location>
</feature>
<dbReference type="SMART" id="SM00322">
    <property type="entry name" value="KH"/>
    <property type="match status" value="3"/>
</dbReference>
<evidence type="ECO:0000256" key="3">
    <source>
        <dbReference type="SAM" id="MobiDB-lite"/>
    </source>
</evidence>
<proteinExistence type="predicted"/>
<evidence type="ECO:0000259" key="4">
    <source>
        <dbReference type="SMART" id="SM00322"/>
    </source>
</evidence>
<feature type="domain" description="K Homology" evidence="4">
    <location>
        <begin position="32"/>
        <end position="105"/>
    </location>
</feature>
<keyword evidence="6" id="KW-1185">Reference proteome</keyword>
<dbReference type="SUPFAM" id="SSF54791">
    <property type="entry name" value="Eukaryotic type KH-domain (KH-domain type I)"/>
    <property type="match status" value="3"/>
</dbReference>
<keyword evidence="1" id="KW-0677">Repeat</keyword>
<dbReference type="Pfam" id="PF00013">
    <property type="entry name" value="KH_1"/>
    <property type="match status" value="3"/>
</dbReference>